<keyword evidence="3" id="KW-1185">Reference proteome</keyword>
<evidence type="ECO:0000313" key="2">
    <source>
        <dbReference type="EMBL" id="CAG8718538.1"/>
    </source>
</evidence>
<dbReference type="Proteomes" id="UP000789342">
    <property type="component" value="Unassembled WGS sequence"/>
</dbReference>
<feature type="compositionally biased region" description="Low complexity" evidence="1">
    <location>
        <begin position="42"/>
        <end position="52"/>
    </location>
</feature>
<proteinExistence type="predicted"/>
<sequence length="109" mass="12119">VSLIRHNRSVSEVSFKEKNRRGTSLTRTHSIRKSDAKRFSFPSTTASSPTNPGNGGQLDTSVTIPAELVKPITRTYQLKNENRQLVYATNFTNEPLSLTTTTTHGEENV</sequence>
<dbReference type="AlphaFoldDB" id="A0A9N9I2H2"/>
<organism evidence="2 3">
    <name type="scientific">Acaulospora morrowiae</name>
    <dbReference type="NCBI Taxonomy" id="94023"/>
    <lineage>
        <taxon>Eukaryota</taxon>
        <taxon>Fungi</taxon>
        <taxon>Fungi incertae sedis</taxon>
        <taxon>Mucoromycota</taxon>
        <taxon>Glomeromycotina</taxon>
        <taxon>Glomeromycetes</taxon>
        <taxon>Diversisporales</taxon>
        <taxon>Acaulosporaceae</taxon>
        <taxon>Acaulospora</taxon>
    </lineage>
</organism>
<name>A0A9N9I2H2_9GLOM</name>
<feature type="region of interest" description="Disordered" evidence="1">
    <location>
        <begin position="1"/>
        <end position="61"/>
    </location>
</feature>
<dbReference type="EMBL" id="CAJVPV010021634">
    <property type="protein sequence ID" value="CAG8718538.1"/>
    <property type="molecule type" value="Genomic_DNA"/>
</dbReference>
<feature type="non-terminal residue" evidence="2">
    <location>
        <position position="1"/>
    </location>
</feature>
<feature type="non-terminal residue" evidence="2">
    <location>
        <position position="109"/>
    </location>
</feature>
<reference evidence="2" key="1">
    <citation type="submission" date="2021-06" db="EMBL/GenBank/DDBJ databases">
        <authorList>
            <person name="Kallberg Y."/>
            <person name="Tangrot J."/>
            <person name="Rosling A."/>
        </authorList>
    </citation>
    <scope>NUCLEOTIDE SEQUENCE</scope>
    <source>
        <strain evidence="2">CL551</strain>
    </source>
</reference>
<protein>
    <submittedName>
        <fullName evidence="2">12713_t:CDS:1</fullName>
    </submittedName>
</protein>
<gene>
    <name evidence="2" type="ORF">AMORRO_LOCUS13183</name>
</gene>
<evidence type="ECO:0000256" key="1">
    <source>
        <dbReference type="SAM" id="MobiDB-lite"/>
    </source>
</evidence>
<comment type="caution">
    <text evidence="2">The sequence shown here is derived from an EMBL/GenBank/DDBJ whole genome shotgun (WGS) entry which is preliminary data.</text>
</comment>
<accession>A0A9N9I2H2</accession>
<evidence type="ECO:0000313" key="3">
    <source>
        <dbReference type="Proteomes" id="UP000789342"/>
    </source>
</evidence>